<dbReference type="SFLD" id="SFLDS00003">
    <property type="entry name" value="Haloacid_Dehalogenase"/>
    <property type="match status" value="1"/>
</dbReference>
<organism evidence="1 2">
    <name type="scientific">Levilactobacillus bambusae</name>
    <dbReference type="NCBI Taxonomy" id="2024736"/>
    <lineage>
        <taxon>Bacteria</taxon>
        <taxon>Bacillati</taxon>
        <taxon>Bacillota</taxon>
        <taxon>Bacilli</taxon>
        <taxon>Lactobacillales</taxon>
        <taxon>Lactobacillaceae</taxon>
        <taxon>Levilactobacillus</taxon>
    </lineage>
</organism>
<dbReference type="InterPro" id="IPR023214">
    <property type="entry name" value="HAD_sf"/>
</dbReference>
<proteinExistence type="predicted"/>
<dbReference type="SUPFAM" id="SSF56784">
    <property type="entry name" value="HAD-like"/>
    <property type="match status" value="1"/>
</dbReference>
<dbReference type="PANTHER" id="PTHR10000">
    <property type="entry name" value="PHOSPHOSERINE PHOSPHATASE"/>
    <property type="match status" value="1"/>
</dbReference>
<dbReference type="Gene3D" id="3.40.50.1000">
    <property type="entry name" value="HAD superfamily/HAD-like"/>
    <property type="match status" value="1"/>
</dbReference>
<dbReference type="Gene3D" id="3.30.1240.10">
    <property type="match status" value="1"/>
</dbReference>
<evidence type="ECO:0000313" key="1">
    <source>
        <dbReference type="EMBL" id="PWG01082.1"/>
    </source>
</evidence>
<evidence type="ECO:0000313" key="2">
    <source>
        <dbReference type="Proteomes" id="UP000245080"/>
    </source>
</evidence>
<dbReference type="PANTHER" id="PTHR10000:SF25">
    <property type="entry name" value="PHOSPHATASE YKRA-RELATED"/>
    <property type="match status" value="1"/>
</dbReference>
<dbReference type="InterPro" id="IPR006379">
    <property type="entry name" value="HAD-SF_hydro_IIB"/>
</dbReference>
<keyword evidence="2" id="KW-1185">Reference proteome</keyword>
<dbReference type="EMBL" id="QCXQ01000001">
    <property type="protein sequence ID" value="PWG01082.1"/>
    <property type="molecule type" value="Genomic_DNA"/>
</dbReference>
<protein>
    <submittedName>
        <fullName evidence="1">Cof-type HAD-IIB family hydrolase</fullName>
    </submittedName>
</protein>
<dbReference type="Pfam" id="PF08282">
    <property type="entry name" value="Hydrolase_3"/>
    <property type="match status" value="1"/>
</dbReference>
<keyword evidence="1" id="KW-0378">Hydrolase</keyword>
<dbReference type="NCBIfam" id="TIGR00099">
    <property type="entry name" value="Cof-subfamily"/>
    <property type="match status" value="1"/>
</dbReference>
<dbReference type="InterPro" id="IPR000150">
    <property type="entry name" value="Cof"/>
</dbReference>
<dbReference type="NCBIfam" id="TIGR01484">
    <property type="entry name" value="HAD-SF-IIB"/>
    <property type="match status" value="1"/>
</dbReference>
<reference evidence="1 2" key="1">
    <citation type="journal article" date="2018" name="Int. J. Syst. Evol. Microbiol.">
        <title>Lactobacillus bambusae sp. nov., isolated from a traditional fermented Ma-bamboo shoots of Taiwan.</title>
        <authorList>
            <person name="Wang L.-T."/>
        </authorList>
    </citation>
    <scope>NUCLEOTIDE SEQUENCE [LARGE SCALE GENOMIC DNA]</scope>
    <source>
        <strain evidence="1 2">BS-W1</strain>
    </source>
</reference>
<dbReference type="Proteomes" id="UP000245080">
    <property type="component" value="Unassembled WGS sequence"/>
</dbReference>
<gene>
    <name evidence="1" type="ORF">DCM90_02600</name>
</gene>
<dbReference type="OrthoDB" id="9810101at2"/>
<sequence>MYQAIVFFDLDGTLFDNQKELLPSSLSAIDELRETNILPVISTGRNIFEVQYVLNETGIDSIISANGSYVVYAGSKLFAEELSKTDLAEITDYANAQGDPVAYFNSHEFRLSQQTDVTKENYKLLRLNPIVDDDWYKTHEVNFLNIFNSNKEEQYNAHFKGKFSLVRNNPRCLDTMKYGVSKQTGIQQMIKYAGLEGIKTYAFGDQLNDLQMFDQVDVPIVMENGNPEAKKKAAYVTTSNENDGIANGLRHFGLIR</sequence>
<dbReference type="SFLD" id="SFLDG01140">
    <property type="entry name" value="C2.B:_Phosphomannomutase_and_P"/>
    <property type="match status" value="1"/>
</dbReference>
<dbReference type="PROSITE" id="PS01229">
    <property type="entry name" value="COF_2"/>
    <property type="match status" value="1"/>
</dbReference>
<dbReference type="AlphaFoldDB" id="A0A2V1N282"/>
<name>A0A2V1N282_9LACO</name>
<dbReference type="RefSeq" id="WP_109249795.1">
    <property type="nucleotide sequence ID" value="NZ_QCXQ01000001.1"/>
</dbReference>
<comment type="caution">
    <text evidence="1">The sequence shown here is derived from an EMBL/GenBank/DDBJ whole genome shotgun (WGS) entry which is preliminary data.</text>
</comment>
<dbReference type="GO" id="GO:0000287">
    <property type="term" value="F:magnesium ion binding"/>
    <property type="evidence" value="ECO:0007669"/>
    <property type="project" value="TreeGrafter"/>
</dbReference>
<dbReference type="GO" id="GO:0005829">
    <property type="term" value="C:cytosol"/>
    <property type="evidence" value="ECO:0007669"/>
    <property type="project" value="TreeGrafter"/>
</dbReference>
<accession>A0A2V1N282</accession>
<dbReference type="GO" id="GO:0016791">
    <property type="term" value="F:phosphatase activity"/>
    <property type="evidence" value="ECO:0007669"/>
    <property type="project" value="TreeGrafter"/>
</dbReference>
<dbReference type="InterPro" id="IPR036412">
    <property type="entry name" value="HAD-like_sf"/>
</dbReference>